<reference evidence="1 2" key="1">
    <citation type="submission" date="2014-05" db="EMBL/GenBank/DDBJ databases">
        <title>Complete genome sequence of the Streptomyces mutabilis TRM45540.</title>
        <authorList>
            <person name="Luo X."/>
            <person name="Zhang L."/>
        </authorList>
    </citation>
    <scope>NUCLEOTIDE SEQUENCE [LARGE SCALE GENOMIC DNA]</scope>
    <source>
        <strain evidence="1 2">TRM45540</strain>
    </source>
</reference>
<comment type="caution">
    <text evidence="1">The sequence shown here is derived from an EMBL/GenBank/DDBJ whole genome shotgun (WGS) entry which is preliminary data.</text>
</comment>
<evidence type="ECO:0008006" key="3">
    <source>
        <dbReference type="Google" id="ProtNLM"/>
    </source>
</evidence>
<dbReference type="STRING" id="1915400.FM21_34430"/>
<evidence type="ECO:0000313" key="2">
    <source>
        <dbReference type="Proteomes" id="UP000029095"/>
    </source>
</evidence>
<name>A0A086MR71_9ACTN</name>
<dbReference type="EMBL" id="JNFQ01000007">
    <property type="protein sequence ID" value="KFG71389.1"/>
    <property type="molecule type" value="Genomic_DNA"/>
</dbReference>
<gene>
    <name evidence="1" type="ORF">FM21_34430</name>
</gene>
<accession>A0A086MR71</accession>
<evidence type="ECO:0000313" key="1">
    <source>
        <dbReference type="EMBL" id="KFG71389.1"/>
    </source>
</evidence>
<dbReference type="HOGENOM" id="CLU_104213_1_0_11"/>
<sequence>MKRCERQLEELPLPTPFSVAGLIENMEVVRKRSIVLIPIEEEGADLNTACGLRVKTEEVTAVLYRRRPTPHQTNHNILHELMHEWFDHGTSLSSDEMMRYVPPVLQRGLVERFGTGALVQARARYETPEEREAELSASLLKRMVRQQLVTGDDMVSLIEASLSHPVAPRLGRRR</sequence>
<proteinExistence type="predicted"/>
<keyword evidence="2" id="KW-1185">Reference proteome</keyword>
<dbReference type="Proteomes" id="UP000029095">
    <property type="component" value="Unassembled WGS sequence"/>
</dbReference>
<dbReference type="AlphaFoldDB" id="A0A086MR71"/>
<organism evidence="1 2">
    <name type="scientific">Streptomyces mutabilis</name>
    <dbReference type="NCBI Taxonomy" id="67332"/>
    <lineage>
        <taxon>Bacteria</taxon>
        <taxon>Bacillati</taxon>
        <taxon>Actinomycetota</taxon>
        <taxon>Actinomycetes</taxon>
        <taxon>Kitasatosporales</taxon>
        <taxon>Streptomycetaceae</taxon>
        <taxon>Streptomyces</taxon>
    </lineage>
</organism>
<protein>
    <recommendedName>
        <fullName evidence="3">Toxin</fullName>
    </recommendedName>
</protein>